<dbReference type="PANTHER" id="PTHR11236:SF18">
    <property type="entry name" value="AMINODEOXYCHORISMATE SYNTHASE"/>
    <property type="match status" value="1"/>
</dbReference>
<dbReference type="GO" id="GO:0000162">
    <property type="term" value="P:L-tryptophan biosynthetic process"/>
    <property type="evidence" value="ECO:0007669"/>
    <property type="project" value="TreeGrafter"/>
</dbReference>
<dbReference type="InterPro" id="IPR015890">
    <property type="entry name" value="Chorismate_C"/>
</dbReference>
<dbReference type="EMBL" id="QXFH01000072">
    <property type="protein sequence ID" value="RIV33011.1"/>
    <property type="molecule type" value="Genomic_DNA"/>
</dbReference>
<dbReference type="Pfam" id="PF00425">
    <property type="entry name" value="Chorismate_bind"/>
    <property type="match status" value="1"/>
</dbReference>
<dbReference type="SUPFAM" id="SSF56322">
    <property type="entry name" value="ADC synthase"/>
    <property type="match status" value="1"/>
</dbReference>
<evidence type="ECO:0000313" key="3">
    <source>
        <dbReference type="Proteomes" id="UP000266067"/>
    </source>
</evidence>
<evidence type="ECO:0000313" key="2">
    <source>
        <dbReference type="EMBL" id="RIV33011.1"/>
    </source>
</evidence>
<dbReference type="RefSeq" id="WP_119608271.1">
    <property type="nucleotide sequence ID" value="NZ_QXFH01000072.1"/>
</dbReference>
<dbReference type="GO" id="GO:0046820">
    <property type="term" value="F:4-amino-4-deoxychorismate synthase activity"/>
    <property type="evidence" value="ECO:0007669"/>
    <property type="project" value="TreeGrafter"/>
</dbReference>
<evidence type="ECO:0000259" key="1">
    <source>
        <dbReference type="Pfam" id="PF00425"/>
    </source>
</evidence>
<reference evidence="2 3" key="1">
    <citation type="submission" date="2018-08" db="EMBL/GenBank/DDBJ databases">
        <title>Proposal of Muricauda 72 sp.nov. and Muricauda NH166 sp.nov., isolated from seawater.</title>
        <authorList>
            <person name="Cheng H."/>
            <person name="Wu Y.-H."/>
            <person name="Guo L.-L."/>
            <person name="Xu X.-W."/>
        </authorList>
    </citation>
    <scope>NUCLEOTIDE SEQUENCE [LARGE SCALE GENOMIC DNA]</scope>
    <source>
        <strain evidence="2 3">KCTC 22173</strain>
    </source>
</reference>
<proteinExistence type="predicted"/>
<dbReference type="GO" id="GO:0005737">
    <property type="term" value="C:cytoplasm"/>
    <property type="evidence" value="ECO:0007669"/>
    <property type="project" value="TreeGrafter"/>
</dbReference>
<dbReference type="AlphaFoldDB" id="A0A3A1N9I8"/>
<dbReference type="PANTHER" id="PTHR11236">
    <property type="entry name" value="AMINOBENZOATE/ANTHRANILATE SYNTHASE"/>
    <property type="match status" value="1"/>
</dbReference>
<dbReference type="Proteomes" id="UP000266067">
    <property type="component" value="Unassembled WGS sequence"/>
</dbReference>
<dbReference type="InterPro" id="IPR005801">
    <property type="entry name" value="ADC_synthase"/>
</dbReference>
<organism evidence="2 3">
    <name type="scientific">Flagellimonas lutimaris</name>
    <dbReference type="NCBI Taxonomy" id="475082"/>
    <lineage>
        <taxon>Bacteria</taxon>
        <taxon>Pseudomonadati</taxon>
        <taxon>Bacteroidota</taxon>
        <taxon>Flavobacteriia</taxon>
        <taxon>Flavobacteriales</taxon>
        <taxon>Flavobacteriaceae</taxon>
        <taxon>Flagellimonas</taxon>
    </lineage>
</organism>
<protein>
    <submittedName>
        <fullName evidence="2">Anthranilate synthase component I family protein</fullName>
    </submittedName>
</protein>
<name>A0A3A1N9I8_9FLAO</name>
<dbReference type="GO" id="GO:0008153">
    <property type="term" value="P:4-aminobenzoate biosynthetic process"/>
    <property type="evidence" value="ECO:0007669"/>
    <property type="project" value="TreeGrafter"/>
</dbReference>
<sequence>MRKHRSFKITSPIQSKTALFQWSRGRQEVAWLDSNSHRDPYSSFEACLAVGTSHVVTGLNELQTFMEHEKDWLFGYFSYDFKNELEELISNNFDALGFPVLQFFQPNKIIIVDEGQLHFKYLEAFANEIESDYAEITKYRSTDASKKGTDPIKIKMRIHKDAYFEKTNQFLEHIHRGDIYEANFCQEFYAEDVSIDPWETYGKLNAISEPPFAAFVNLDNRYLMCASPERYIKKIGEKVISQPIKGTAPRGKNEDEDKRIKIALTKDEKERAENIMITDLVRNDLSKSALKGSVQVEELCKAYTFKQVHQLISTIVSTVSKDKNPVELIKETFPMGSMTGAPKISAMKIIEELEETKRGLYSGTVGYFDPNGNFDFNVVIRSILYNATKKYVSYSVGGAITSKSNPENEYQECLLKAKAMRTVLEEG</sequence>
<feature type="domain" description="Chorismate-utilising enzyme C-terminal" evidence="1">
    <location>
        <begin position="160"/>
        <end position="416"/>
    </location>
</feature>
<accession>A0A3A1N9I8</accession>
<dbReference type="InterPro" id="IPR019999">
    <property type="entry name" value="Anth_synth_I-like"/>
</dbReference>
<keyword evidence="3" id="KW-1185">Reference proteome</keyword>
<dbReference type="OrthoDB" id="9803598at2"/>
<dbReference type="PRINTS" id="PR00095">
    <property type="entry name" value="ANTSNTHASEI"/>
</dbReference>
<gene>
    <name evidence="2" type="ORF">D2V08_11410</name>
</gene>
<dbReference type="Gene3D" id="3.60.120.10">
    <property type="entry name" value="Anthranilate synthase"/>
    <property type="match status" value="1"/>
</dbReference>
<comment type="caution">
    <text evidence="2">The sequence shown here is derived from an EMBL/GenBank/DDBJ whole genome shotgun (WGS) entry which is preliminary data.</text>
</comment>